<comment type="caution">
    <text evidence="1">The sequence shown here is derived from an EMBL/GenBank/DDBJ whole genome shotgun (WGS) entry which is preliminary data.</text>
</comment>
<name>A0ACC0CX62_9PEZI</name>
<keyword evidence="2" id="KW-1185">Reference proteome</keyword>
<protein>
    <submittedName>
        <fullName evidence="1">Uncharacterized protein</fullName>
    </submittedName>
</protein>
<gene>
    <name evidence="1" type="ORF">F4821DRAFT_241886</name>
</gene>
<dbReference type="Proteomes" id="UP001497680">
    <property type="component" value="Unassembled WGS sequence"/>
</dbReference>
<evidence type="ECO:0000313" key="2">
    <source>
        <dbReference type="Proteomes" id="UP001497680"/>
    </source>
</evidence>
<evidence type="ECO:0000313" key="1">
    <source>
        <dbReference type="EMBL" id="KAI6084921.1"/>
    </source>
</evidence>
<reference evidence="1 2" key="1">
    <citation type="journal article" date="2022" name="New Phytol.">
        <title>Ecological generalism drives hyperdiversity of secondary metabolite gene clusters in xylarialean endophytes.</title>
        <authorList>
            <person name="Franco M.E.E."/>
            <person name="Wisecaver J.H."/>
            <person name="Arnold A.E."/>
            <person name="Ju Y.M."/>
            <person name="Slot J.C."/>
            <person name="Ahrendt S."/>
            <person name="Moore L.P."/>
            <person name="Eastman K.E."/>
            <person name="Scott K."/>
            <person name="Konkel Z."/>
            <person name="Mondo S.J."/>
            <person name="Kuo A."/>
            <person name="Hayes R.D."/>
            <person name="Haridas S."/>
            <person name="Andreopoulos B."/>
            <person name="Riley R."/>
            <person name="LaButti K."/>
            <person name="Pangilinan J."/>
            <person name="Lipzen A."/>
            <person name="Amirebrahimi M."/>
            <person name="Yan J."/>
            <person name="Adam C."/>
            <person name="Keymanesh K."/>
            <person name="Ng V."/>
            <person name="Louie K."/>
            <person name="Northen T."/>
            <person name="Drula E."/>
            <person name="Henrissat B."/>
            <person name="Hsieh H.M."/>
            <person name="Youens-Clark K."/>
            <person name="Lutzoni F."/>
            <person name="Miadlikowska J."/>
            <person name="Eastwood D.C."/>
            <person name="Hamelin R.C."/>
            <person name="Grigoriev I.V."/>
            <person name="U'Ren J.M."/>
        </authorList>
    </citation>
    <scope>NUCLEOTIDE SEQUENCE [LARGE SCALE GENOMIC DNA]</scope>
    <source>
        <strain evidence="1 2">ER1909</strain>
    </source>
</reference>
<proteinExistence type="predicted"/>
<sequence>MPSPPPSIRALQATSIAILTTTAGLSASLSFFVIPRLLESPTPVLIRQFSRMLSAAHDVFPVPLVLPGLLHAYLAYRLPDKLRLYAVAAALSFTTLPYTSAVMMPINRKMLAKERTVEAADVGAADVLVEEITASEAETAHALADAWALQNLYRPAAAFAAGVIGLYAALS</sequence>
<organism evidence="1 2">
    <name type="scientific">Hypoxylon rubiginosum</name>
    <dbReference type="NCBI Taxonomy" id="110542"/>
    <lineage>
        <taxon>Eukaryota</taxon>
        <taxon>Fungi</taxon>
        <taxon>Dikarya</taxon>
        <taxon>Ascomycota</taxon>
        <taxon>Pezizomycotina</taxon>
        <taxon>Sordariomycetes</taxon>
        <taxon>Xylariomycetidae</taxon>
        <taxon>Xylariales</taxon>
        <taxon>Hypoxylaceae</taxon>
        <taxon>Hypoxylon</taxon>
    </lineage>
</organism>
<dbReference type="EMBL" id="MU394331">
    <property type="protein sequence ID" value="KAI6084921.1"/>
    <property type="molecule type" value="Genomic_DNA"/>
</dbReference>
<accession>A0ACC0CX62</accession>